<keyword evidence="2 3" id="KW-0808">Transferase</keyword>
<dbReference type="OrthoDB" id="9803017at2"/>
<dbReference type="InterPro" id="IPR029063">
    <property type="entry name" value="SAM-dependent_MTases_sf"/>
</dbReference>
<name>A0A286RCE2_9BACT</name>
<gene>
    <name evidence="3" type="ORF">THTE_1029</name>
</gene>
<organism evidence="3 4">
    <name type="scientific">Thermogutta terrifontis</name>
    <dbReference type="NCBI Taxonomy" id="1331910"/>
    <lineage>
        <taxon>Bacteria</taxon>
        <taxon>Pseudomonadati</taxon>
        <taxon>Planctomycetota</taxon>
        <taxon>Planctomycetia</taxon>
        <taxon>Pirellulales</taxon>
        <taxon>Thermoguttaceae</taxon>
        <taxon>Thermogutta</taxon>
    </lineage>
</organism>
<evidence type="ECO:0000313" key="4">
    <source>
        <dbReference type="Proteomes" id="UP000215086"/>
    </source>
</evidence>
<dbReference type="InterPro" id="IPR004398">
    <property type="entry name" value="RNA_MeTrfase_RsmD"/>
</dbReference>
<dbReference type="Pfam" id="PF03602">
    <property type="entry name" value="Cons_hypoth95"/>
    <property type="match status" value="1"/>
</dbReference>
<dbReference type="EC" id="2.1.1.171" evidence="3"/>
<dbReference type="SUPFAM" id="SSF53335">
    <property type="entry name" value="S-adenosyl-L-methionine-dependent methyltransferases"/>
    <property type="match status" value="1"/>
</dbReference>
<dbReference type="EMBL" id="CP018477">
    <property type="protein sequence ID" value="ASV73631.1"/>
    <property type="molecule type" value="Genomic_DNA"/>
</dbReference>
<dbReference type="CDD" id="cd02440">
    <property type="entry name" value="AdoMet_MTases"/>
    <property type="match status" value="1"/>
</dbReference>
<dbReference type="AlphaFoldDB" id="A0A286RCE2"/>
<dbReference type="Gene3D" id="3.40.50.150">
    <property type="entry name" value="Vaccinia Virus protein VP39"/>
    <property type="match status" value="1"/>
</dbReference>
<dbReference type="PIRSF" id="PIRSF004553">
    <property type="entry name" value="CHP00095"/>
    <property type="match status" value="1"/>
</dbReference>
<keyword evidence="4" id="KW-1185">Reference proteome</keyword>
<protein>
    <submittedName>
        <fullName evidence="3">16S rRNA (Guanine(966)-N(2))-methyltransferase</fullName>
        <ecNumber evidence="3">2.1.1.171</ecNumber>
    </submittedName>
</protein>
<sequence length="213" mass="24223">MGGRSEDVSPSGKRRFRRPLGLRIIGGEFKGRRLQYSGDWSVRPMRDRVREAVFNILREAIPGSVVLDIFAGTGAMGLEALSRGASFAYFIEKDPVACQFLRKNVTHLGVNERAEIIPADVFLWWKHHPSFSRQPHVAFCCPPYELYTEAGDAMKELITGLMRELPSDSVVVVEAHDRYDFSQLPLPEQWDVRTYRPSRIGFFWKESTTSDAA</sequence>
<dbReference type="KEGG" id="ttf:THTE_1029"/>
<evidence type="ECO:0000256" key="2">
    <source>
        <dbReference type="ARBA" id="ARBA00022679"/>
    </source>
</evidence>
<evidence type="ECO:0000256" key="1">
    <source>
        <dbReference type="ARBA" id="ARBA00022603"/>
    </source>
</evidence>
<reference evidence="3 4" key="1">
    <citation type="journal article" name="Front. Microbiol.">
        <title>Sugar Metabolism of the First Thermophilic Planctomycete Thermogutta terrifontis: Comparative Genomic and Transcriptomic Approaches.</title>
        <authorList>
            <person name="Elcheninov A.G."/>
            <person name="Menzel P."/>
            <person name="Gudbergsdottir S.R."/>
            <person name="Slesarev A.I."/>
            <person name="Kadnikov V.V."/>
            <person name="Krogh A."/>
            <person name="Bonch-Osmolovskaya E.A."/>
            <person name="Peng X."/>
            <person name="Kublanov I.V."/>
        </authorList>
    </citation>
    <scope>NUCLEOTIDE SEQUENCE [LARGE SCALE GENOMIC DNA]</scope>
    <source>
        <strain evidence="3 4">R1</strain>
    </source>
</reference>
<dbReference type="PANTHER" id="PTHR43542">
    <property type="entry name" value="METHYLTRANSFERASE"/>
    <property type="match status" value="1"/>
</dbReference>
<dbReference type="RefSeq" id="WP_095414169.1">
    <property type="nucleotide sequence ID" value="NZ_CP018477.1"/>
</dbReference>
<accession>A0A286RCE2</accession>
<dbReference type="GO" id="GO:0052913">
    <property type="term" value="F:16S rRNA (guanine(966)-N(2))-methyltransferase activity"/>
    <property type="evidence" value="ECO:0007669"/>
    <property type="project" value="UniProtKB-EC"/>
</dbReference>
<dbReference type="PANTHER" id="PTHR43542:SF1">
    <property type="entry name" value="METHYLTRANSFERASE"/>
    <property type="match status" value="1"/>
</dbReference>
<dbReference type="Proteomes" id="UP000215086">
    <property type="component" value="Chromosome"/>
</dbReference>
<keyword evidence="1 3" id="KW-0489">Methyltransferase</keyword>
<evidence type="ECO:0000313" key="3">
    <source>
        <dbReference type="EMBL" id="ASV73631.1"/>
    </source>
</evidence>
<proteinExistence type="predicted"/>